<dbReference type="AlphaFoldDB" id="A0A2T5JBP3"/>
<reference evidence="1 2" key="1">
    <citation type="submission" date="2018-04" db="EMBL/GenBank/DDBJ databases">
        <title>Genomic Encyclopedia of Archaeal and Bacterial Type Strains, Phase II (KMG-II): from individual species to whole genera.</title>
        <authorList>
            <person name="Goeker M."/>
        </authorList>
    </citation>
    <scope>NUCLEOTIDE SEQUENCE [LARGE SCALE GENOMIC DNA]</scope>
    <source>
        <strain evidence="1 2">DSM 26809</strain>
    </source>
</reference>
<name>A0A2T5JBP3_9SPHI</name>
<evidence type="ECO:0000313" key="1">
    <source>
        <dbReference type="EMBL" id="PTQ98285.1"/>
    </source>
</evidence>
<dbReference type="OrthoDB" id="791570at2"/>
<accession>A0A2T5JBP3</accession>
<sequence>MLRNPALIKIIRHNEHPATLEIFPIYRQEGDHFIATDAFRLYEGYTGEDAHSATGRLDRYVHYLWQSAKTQPGYLGEIRFTGSTLYEWSYQGNQLNEEEVLQVLDMLQSRQQTFIYARRPQTALVFCYDALHIRSWIKLTANRDAFLIFINGRYNATITRGNDGWQFTDGDIKDIGLRQAIIRRIKSYTSMS</sequence>
<comment type="caution">
    <text evidence="1">The sequence shown here is derived from an EMBL/GenBank/DDBJ whole genome shotgun (WGS) entry which is preliminary data.</text>
</comment>
<organism evidence="1 2">
    <name type="scientific">Mucilaginibacter yixingensis</name>
    <dbReference type="NCBI Taxonomy" id="1295612"/>
    <lineage>
        <taxon>Bacteria</taxon>
        <taxon>Pseudomonadati</taxon>
        <taxon>Bacteroidota</taxon>
        <taxon>Sphingobacteriia</taxon>
        <taxon>Sphingobacteriales</taxon>
        <taxon>Sphingobacteriaceae</taxon>
        <taxon>Mucilaginibacter</taxon>
    </lineage>
</organism>
<keyword evidence="2" id="KW-1185">Reference proteome</keyword>
<dbReference type="RefSeq" id="WP_107828456.1">
    <property type="nucleotide sequence ID" value="NZ_CP160205.1"/>
</dbReference>
<gene>
    <name evidence="1" type="ORF">C8P68_103448</name>
</gene>
<dbReference type="Proteomes" id="UP000244168">
    <property type="component" value="Unassembled WGS sequence"/>
</dbReference>
<dbReference type="EMBL" id="QAOQ01000003">
    <property type="protein sequence ID" value="PTQ98285.1"/>
    <property type="molecule type" value="Genomic_DNA"/>
</dbReference>
<protein>
    <submittedName>
        <fullName evidence="1">Uncharacterized protein</fullName>
    </submittedName>
</protein>
<proteinExistence type="predicted"/>
<evidence type="ECO:0000313" key="2">
    <source>
        <dbReference type="Proteomes" id="UP000244168"/>
    </source>
</evidence>